<evidence type="ECO:0000313" key="7">
    <source>
        <dbReference type="EMBL" id="CAA9227942.1"/>
    </source>
</evidence>
<evidence type="ECO:0000256" key="2">
    <source>
        <dbReference type="ARBA" id="ARBA00022556"/>
    </source>
</evidence>
<feature type="domain" description="UDP N-acetylglucosamine O-acyltransferase C-terminal" evidence="6">
    <location>
        <begin position="175"/>
        <end position="254"/>
    </location>
</feature>
<organism evidence="7">
    <name type="scientific">uncultured Chthoniobacterales bacterium</name>
    <dbReference type="NCBI Taxonomy" id="1836801"/>
    <lineage>
        <taxon>Bacteria</taxon>
        <taxon>Pseudomonadati</taxon>
        <taxon>Verrucomicrobiota</taxon>
        <taxon>Spartobacteria</taxon>
        <taxon>Chthoniobacterales</taxon>
        <taxon>environmental samples</taxon>
    </lineage>
</organism>
<keyword evidence="4" id="KW-0443">Lipid metabolism</keyword>
<dbReference type="GO" id="GO:0009245">
    <property type="term" value="P:lipid A biosynthetic process"/>
    <property type="evidence" value="ECO:0007669"/>
    <property type="project" value="UniProtKB-KW"/>
</dbReference>
<dbReference type="PIRSF" id="PIRSF000456">
    <property type="entry name" value="UDP-GlcNAc_acltr"/>
    <property type="match status" value="1"/>
</dbReference>
<name>A0A6J4HP59_9BACT</name>
<dbReference type="AlphaFoldDB" id="A0A6J4HP59"/>
<dbReference type="SUPFAM" id="SSF51161">
    <property type="entry name" value="Trimeric LpxA-like enzymes"/>
    <property type="match status" value="1"/>
</dbReference>
<dbReference type="PANTHER" id="PTHR43480:SF1">
    <property type="entry name" value="ACYL-[ACYL-CARRIER-PROTEIN]--UDP-N-ACETYLGLUCOSAMINE O-ACYLTRANSFERASE, MITOCHONDRIAL-RELATED"/>
    <property type="match status" value="1"/>
</dbReference>
<dbReference type="NCBIfam" id="NF003657">
    <property type="entry name" value="PRK05289.1"/>
    <property type="match status" value="1"/>
</dbReference>
<dbReference type="InterPro" id="IPR011004">
    <property type="entry name" value="Trimer_LpxA-like_sf"/>
</dbReference>
<dbReference type="Gene3D" id="2.160.10.10">
    <property type="entry name" value="Hexapeptide repeat proteins"/>
    <property type="match status" value="1"/>
</dbReference>
<dbReference type="GO" id="GO:0016020">
    <property type="term" value="C:membrane"/>
    <property type="evidence" value="ECO:0007669"/>
    <property type="project" value="GOC"/>
</dbReference>
<proteinExistence type="predicted"/>
<evidence type="ECO:0000256" key="4">
    <source>
        <dbReference type="ARBA" id="ARBA00023098"/>
    </source>
</evidence>
<accession>A0A6J4HP59</accession>
<dbReference type="GO" id="GO:0008780">
    <property type="term" value="F:acyl-[acyl-carrier-protein]-UDP-N-acetylglucosamine O-acyltransferase activity"/>
    <property type="evidence" value="ECO:0007669"/>
    <property type="project" value="UniProtKB-EC"/>
</dbReference>
<keyword evidence="2" id="KW-0441">Lipid A biosynthesis</keyword>
<dbReference type="InterPro" id="IPR029098">
    <property type="entry name" value="Acetyltransf_C"/>
</dbReference>
<evidence type="ECO:0000256" key="5">
    <source>
        <dbReference type="ARBA" id="ARBA00023315"/>
    </source>
</evidence>
<evidence type="ECO:0000256" key="1">
    <source>
        <dbReference type="ARBA" id="ARBA00022516"/>
    </source>
</evidence>
<dbReference type="InterPro" id="IPR010137">
    <property type="entry name" value="Lipid_A_LpxA"/>
</dbReference>
<dbReference type="Pfam" id="PF00132">
    <property type="entry name" value="Hexapep"/>
    <property type="match status" value="2"/>
</dbReference>
<evidence type="ECO:0000259" key="6">
    <source>
        <dbReference type="Pfam" id="PF13720"/>
    </source>
</evidence>
<dbReference type="InterPro" id="IPR001451">
    <property type="entry name" value="Hexapep"/>
</dbReference>
<keyword evidence="1" id="KW-0444">Lipid biosynthesis</keyword>
<dbReference type="Gene3D" id="1.20.1180.10">
    <property type="entry name" value="Udp N-acetylglucosamine O-acyltransferase, C-terminal domain"/>
    <property type="match status" value="1"/>
</dbReference>
<dbReference type="NCBIfam" id="TIGR01852">
    <property type="entry name" value="lipid_A_lpxA"/>
    <property type="match status" value="1"/>
</dbReference>
<dbReference type="EMBL" id="CADCTA010000048">
    <property type="protein sequence ID" value="CAA9227942.1"/>
    <property type="molecule type" value="Genomic_DNA"/>
</dbReference>
<dbReference type="Pfam" id="PF13720">
    <property type="entry name" value="Acetyltransf_11"/>
    <property type="match status" value="1"/>
</dbReference>
<dbReference type="InterPro" id="IPR037157">
    <property type="entry name" value="Acetyltransf_C_sf"/>
</dbReference>
<reference evidence="7" key="1">
    <citation type="submission" date="2020-02" db="EMBL/GenBank/DDBJ databases">
        <authorList>
            <person name="Meier V. D."/>
        </authorList>
    </citation>
    <scope>NUCLEOTIDE SEQUENCE</scope>
    <source>
        <strain evidence="7">AVDCRST_MAG42</strain>
    </source>
</reference>
<keyword evidence="5 7" id="KW-0012">Acyltransferase</keyword>
<gene>
    <name evidence="7" type="ORF">AVDCRST_MAG42-955</name>
</gene>
<dbReference type="EC" id="2.3.1.129" evidence="7"/>
<dbReference type="PANTHER" id="PTHR43480">
    <property type="entry name" value="ACYL-[ACYL-CARRIER-PROTEIN]--UDP-N-ACETYLGLUCOSAMINE O-ACYLTRANSFERASE"/>
    <property type="match status" value="1"/>
</dbReference>
<sequence>MKIHPSAVVSDGAVIAEDVEIGPFSLIGPDVAIGAGTVVQSHVVLEGAVRLGEKNIIGHGSIIGGPPQDLGFKPETKSSVTLGDGNVIREHCTIHRGTTEGSSTTIGDRNFLMAGVHMGHNCRIANDVIIANNCLLAGYVEIADRAFIGGGTTFHQNMKVGRLVMAQGSSAFGKDIPPFLLAAERNFVFGMNVLGMRRAGFTGAERDEIKRAFKLLYRSGLNTRQALEQAAATDFGPLGREFFEFVANAKKRGILPYRYAGEDGEA</sequence>
<evidence type="ECO:0000256" key="3">
    <source>
        <dbReference type="ARBA" id="ARBA00022679"/>
    </source>
</evidence>
<protein>
    <submittedName>
        <fullName evidence="7">Acyl-[acyl-carrier-protein]--UDP-N-acetylglucosam ine O-acyltransferase</fullName>
        <ecNumber evidence="7">2.3.1.129</ecNumber>
    </submittedName>
</protein>
<keyword evidence="3 7" id="KW-0808">Transferase</keyword>